<feature type="transmembrane region" description="Helical" evidence="7">
    <location>
        <begin position="167"/>
        <end position="183"/>
    </location>
</feature>
<dbReference type="PANTHER" id="PTHR40074:SF2">
    <property type="entry name" value="O-ACETYLTRANSFERASE WECH"/>
    <property type="match status" value="1"/>
</dbReference>
<feature type="transmembrane region" description="Helical" evidence="7">
    <location>
        <begin position="135"/>
        <end position="155"/>
    </location>
</feature>
<dbReference type="InterPro" id="IPR002656">
    <property type="entry name" value="Acyl_transf_3_dom"/>
</dbReference>
<keyword evidence="6 7" id="KW-0472">Membrane</keyword>
<dbReference type="GO" id="GO:0016413">
    <property type="term" value="F:O-acetyltransferase activity"/>
    <property type="evidence" value="ECO:0007669"/>
    <property type="project" value="TreeGrafter"/>
</dbReference>
<feature type="domain" description="Acyltransferase 3" evidence="8">
    <location>
        <begin position="5"/>
        <end position="311"/>
    </location>
</feature>
<evidence type="ECO:0000256" key="3">
    <source>
        <dbReference type="ARBA" id="ARBA00022475"/>
    </source>
</evidence>
<evidence type="ECO:0000259" key="8">
    <source>
        <dbReference type="Pfam" id="PF01757"/>
    </source>
</evidence>
<dbReference type="GO" id="GO:0005886">
    <property type="term" value="C:plasma membrane"/>
    <property type="evidence" value="ECO:0007669"/>
    <property type="project" value="UniProtKB-SubCell"/>
</dbReference>
<evidence type="ECO:0000256" key="2">
    <source>
        <dbReference type="ARBA" id="ARBA00007400"/>
    </source>
</evidence>
<dbReference type="RefSeq" id="WP_105473927.1">
    <property type="nucleotide sequence ID" value="NZ_PVEO01000006.1"/>
</dbReference>
<feature type="transmembrane region" description="Helical" evidence="7">
    <location>
        <begin position="39"/>
        <end position="56"/>
    </location>
</feature>
<feature type="transmembrane region" description="Helical" evidence="7">
    <location>
        <begin position="77"/>
        <end position="99"/>
    </location>
</feature>
<dbReference type="EMBL" id="PVEO01000006">
    <property type="protein sequence ID" value="PQV47699.1"/>
    <property type="molecule type" value="Genomic_DNA"/>
</dbReference>
<evidence type="ECO:0000256" key="4">
    <source>
        <dbReference type="ARBA" id="ARBA00022692"/>
    </source>
</evidence>
<feature type="transmembrane region" description="Helical" evidence="7">
    <location>
        <begin position="195"/>
        <end position="217"/>
    </location>
</feature>
<keyword evidence="4 7" id="KW-0812">Transmembrane</keyword>
<name>A0A362X272_9FLAO</name>
<evidence type="ECO:0000256" key="7">
    <source>
        <dbReference type="SAM" id="Phobius"/>
    </source>
</evidence>
<dbReference type="Proteomes" id="UP000251545">
    <property type="component" value="Unassembled WGS sequence"/>
</dbReference>
<evidence type="ECO:0000313" key="10">
    <source>
        <dbReference type="Proteomes" id="UP000251545"/>
    </source>
</evidence>
<dbReference type="GO" id="GO:0009246">
    <property type="term" value="P:enterobacterial common antigen biosynthetic process"/>
    <property type="evidence" value="ECO:0007669"/>
    <property type="project" value="TreeGrafter"/>
</dbReference>
<keyword evidence="3" id="KW-1003">Cell membrane</keyword>
<dbReference type="AlphaFoldDB" id="A0A362X272"/>
<evidence type="ECO:0000256" key="5">
    <source>
        <dbReference type="ARBA" id="ARBA00022989"/>
    </source>
</evidence>
<evidence type="ECO:0000313" key="9">
    <source>
        <dbReference type="EMBL" id="PQV47699.1"/>
    </source>
</evidence>
<feature type="transmembrane region" description="Helical" evidence="7">
    <location>
        <begin position="229"/>
        <end position="245"/>
    </location>
</feature>
<sequence>MIRYNFVDFFRLVAAFFILLVHTKYGDLSAEHVSYLRLSARWAVPFFFICSGFFLGKKIQKNKGIPLFTIENNLKKLISILIVASIVYMPINIILHYFYFDISNILTGTFIHLWFVGSLIFGYIFFWYMHKINKANFVPIIAILIIFGALFFDSYDNLIKISLNYELPRFLLCIPLMQLGIFFSKNEKLTRKINISLLVLTVFLGFTIQYFEAYIFNVNFGYSLFNHELLIGTIIVAISVFLIAIKIRIKDNSISRLGLKYSLWIYLYHPFIYVLIDKVNQYLLSIEVFNKIQVINPIICFILTLTFAVLLNKYLEKFYKLTNGEF</sequence>
<reference evidence="9 10" key="1">
    <citation type="submission" date="2018-02" db="EMBL/GenBank/DDBJ databases">
        <title>Genomic Encyclopedia of Archaeal and Bacterial Type Strains, Phase II (KMG-II): from individual species to whole genera.</title>
        <authorList>
            <person name="Goeker M."/>
        </authorList>
    </citation>
    <scope>NUCLEOTIDE SEQUENCE [LARGE SCALE GENOMIC DNA]</scope>
    <source>
        <strain evidence="9 10">DSM 21165</strain>
    </source>
</reference>
<feature type="transmembrane region" description="Helical" evidence="7">
    <location>
        <begin position="105"/>
        <end position="128"/>
    </location>
</feature>
<comment type="similarity">
    <text evidence="2">Belongs to the acyltransferase 3 family.</text>
</comment>
<organism evidence="9 10">
    <name type="scientific">Jejuia pallidilutea</name>
    <dbReference type="NCBI Taxonomy" id="504487"/>
    <lineage>
        <taxon>Bacteria</taxon>
        <taxon>Pseudomonadati</taxon>
        <taxon>Bacteroidota</taxon>
        <taxon>Flavobacteriia</taxon>
        <taxon>Flavobacteriales</taxon>
        <taxon>Flavobacteriaceae</taxon>
        <taxon>Jejuia</taxon>
    </lineage>
</organism>
<accession>A0A362X272</accession>
<dbReference type="PANTHER" id="PTHR40074">
    <property type="entry name" value="O-ACETYLTRANSFERASE WECH"/>
    <property type="match status" value="1"/>
</dbReference>
<proteinExistence type="inferred from homology"/>
<keyword evidence="5 7" id="KW-1133">Transmembrane helix</keyword>
<dbReference type="Pfam" id="PF01757">
    <property type="entry name" value="Acyl_transf_3"/>
    <property type="match status" value="1"/>
</dbReference>
<evidence type="ECO:0000256" key="6">
    <source>
        <dbReference type="ARBA" id="ARBA00023136"/>
    </source>
</evidence>
<evidence type="ECO:0000256" key="1">
    <source>
        <dbReference type="ARBA" id="ARBA00004651"/>
    </source>
</evidence>
<protein>
    <submittedName>
        <fullName evidence="9">Peptidoglycan/LPS O-acetylase OafA/YrhL</fullName>
    </submittedName>
</protein>
<comment type="subcellular location">
    <subcellularLocation>
        <location evidence="1">Cell membrane</location>
        <topology evidence="1">Multi-pass membrane protein</topology>
    </subcellularLocation>
</comment>
<gene>
    <name evidence="9" type="ORF">CLV33_10618</name>
</gene>
<feature type="transmembrane region" description="Helical" evidence="7">
    <location>
        <begin position="257"/>
        <end position="276"/>
    </location>
</feature>
<comment type="caution">
    <text evidence="9">The sequence shown here is derived from an EMBL/GenBank/DDBJ whole genome shotgun (WGS) entry which is preliminary data.</text>
</comment>
<feature type="transmembrane region" description="Helical" evidence="7">
    <location>
        <begin position="288"/>
        <end position="311"/>
    </location>
</feature>